<accession>G3HWQ4</accession>
<dbReference type="InParanoid" id="G3HWQ4"/>
<dbReference type="AlphaFoldDB" id="G3HWQ4"/>
<name>G3HWQ4_CRIGR</name>
<evidence type="ECO:0000313" key="2">
    <source>
        <dbReference type="Proteomes" id="UP000001075"/>
    </source>
</evidence>
<dbReference type="Proteomes" id="UP000001075">
    <property type="component" value="Unassembled WGS sequence"/>
</dbReference>
<gene>
    <name evidence="1" type="ORF">I79_015432</name>
</gene>
<organism evidence="1 2">
    <name type="scientific">Cricetulus griseus</name>
    <name type="common">Chinese hamster</name>
    <name type="synonym">Cricetulus barabensis griseus</name>
    <dbReference type="NCBI Taxonomy" id="10029"/>
    <lineage>
        <taxon>Eukaryota</taxon>
        <taxon>Metazoa</taxon>
        <taxon>Chordata</taxon>
        <taxon>Craniata</taxon>
        <taxon>Vertebrata</taxon>
        <taxon>Euteleostomi</taxon>
        <taxon>Mammalia</taxon>
        <taxon>Eutheria</taxon>
        <taxon>Euarchontoglires</taxon>
        <taxon>Glires</taxon>
        <taxon>Rodentia</taxon>
        <taxon>Myomorpha</taxon>
        <taxon>Muroidea</taxon>
        <taxon>Cricetidae</taxon>
        <taxon>Cricetinae</taxon>
        <taxon>Cricetulus</taxon>
    </lineage>
</organism>
<dbReference type="EMBL" id="JH000837">
    <property type="protein sequence ID" value="EGW08444.1"/>
    <property type="molecule type" value="Genomic_DNA"/>
</dbReference>
<protein>
    <submittedName>
        <fullName evidence="1">Uncharacterized protein</fullName>
    </submittedName>
</protein>
<evidence type="ECO:0000313" key="1">
    <source>
        <dbReference type="EMBL" id="EGW08444.1"/>
    </source>
</evidence>
<sequence>MTMQYSLSHTPPSWPSASSEYTRLAVHQDVPGIPRKATECDGLKYDASVTHSRMYKL</sequence>
<proteinExistence type="predicted"/>
<reference evidence="2" key="1">
    <citation type="journal article" date="2011" name="Nat. Biotechnol.">
        <title>The genomic sequence of the Chinese hamster ovary (CHO)-K1 cell line.</title>
        <authorList>
            <person name="Xu X."/>
            <person name="Nagarajan H."/>
            <person name="Lewis N.E."/>
            <person name="Pan S."/>
            <person name="Cai Z."/>
            <person name="Liu X."/>
            <person name="Chen W."/>
            <person name="Xie M."/>
            <person name="Wang W."/>
            <person name="Hammond S."/>
            <person name="Andersen M.R."/>
            <person name="Neff N."/>
            <person name="Passarelli B."/>
            <person name="Koh W."/>
            <person name="Fan H.C."/>
            <person name="Wang J."/>
            <person name="Gui Y."/>
            <person name="Lee K.H."/>
            <person name="Betenbaugh M.J."/>
            <person name="Quake S.R."/>
            <person name="Famili I."/>
            <person name="Palsson B.O."/>
            <person name="Wang J."/>
        </authorList>
    </citation>
    <scope>NUCLEOTIDE SEQUENCE [LARGE SCALE GENOMIC DNA]</scope>
    <source>
        <strain evidence="2">CHO K1 cell line</strain>
    </source>
</reference>